<evidence type="ECO:0000313" key="2">
    <source>
        <dbReference type="Proteomes" id="UP000218181"/>
    </source>
</evidence>
<accession>A0A2A5RPZ7</accession>
<reference evidence="1 2" key="1">
    <citation type="submission" date="2014-12" db="EMBL/GenBank/DDBJ databases">
        <title>Draft genome sequences of 10 type strains of Lactococcus.</title>
        <authorList>
            <person name="Sun Z."/>
            <person name="Zhong Z."/>
            <person name="Liu W."/>
            <person name="Zhang W."/>
            <person name="Zhang H."/>
        </authorList>
    </citation>
    <scope>NUCLEOTIDE SEQUENCE [LARGE SCALE GENOMIC DNA]</scope>
    <source>
        <strain evidence="1 2">JCM 16395</strain>
    </source>
</reference>
<dbReference type="Proteomes" id="UP000218181">
    <property type="component" value="Unassembled WGS sequence"/>
</dbReference>
<organism evidence="1 2">
    <name type="scientific">Lactococcus fujiensis JCM 16395</name>
    <dbReference type="NCBI Taxonomy" id="1291764"/>
    <lineage>
        <taxon>Bacteria</taxon>
        <taxon>Bacillati</taxon>
        <taxon>Bacillota</taxon>
        <taxon>Bacilli</taxon>
        <taxon>Lactobacillales</taxon>
        <taxon>Streptococcaceae</taxon>
        <taxon>Lactococcus</taxon>
    </lineage>
</organism>
<sequence length="204" mass="22845">MLMDLSLVYDYTFNITCHFNTSVSDLDLVAKNVRAFAKIENNNTNNISIVGTLSASNIGDITASPNDGSIGKFWSEAYIFGNTSYRVEFVPNSAKYYNSRRGLSNNTFSKIDNEIFSKSGALIGTDYMNGELKSGRGSDGSSKFDGYITFEVIVKENNITNSWKDFWRDHPKTETTVIGLVGVFIGWLFSQIYRHIFSGKNKNN</sequence>
<gene>
    <name evidence="1" type="ORF">RT41_GL000260</name>
</gene>
<name>A0A2A5RPZ7_9LACT</name>
<dbReference type="EMBL" id="JXJU01000001">
    <property type="protein sequence ID" value="PCS01496.1"/>
    <property type="molecule type" value="Genomic_DNA"/>
</dbReference>
<dbReference type="STRING" id="1291764.GCA_001311235_00197"/>
<dbReference type="RefSeq" id="WP_096816931.1">
    <property type="nucleotide sequence ID" value="NZ_JXJU01000001.1"/>
</dbReference>
<keyword evidence="2" id="KW-1185">Reference proteome</keyword>
<protein>
    <submittedName>
        <fullName evidence="1">Uncharacterized protein</fullName>
    </submittedName>
</protein>
<dbReference type="AlphaFoldDB" id="A0A2A5RPZ7"/>
<proteinExistence type="predicted"/>
<comment type="caution">
    <text evidence="1">The sequence shown here is derived from an EMBL/GenBank/DDBJ whole genome shotgun (WGS) entry which is preliminary data.</text>
</comment>
<evidence type="ECO:0000313" key="1">
    <source>
        <dbReference type="EMBL" id="PCS01496.1"/>
    </source>
</evidence>